<dbReference type="RefSeq" id="WP_209900703.1">
    <property type="nucleotide sequence ID" value="NZ_BAAAJW010000002.1"/>
</dbReference>
<keyword evidence="2 6" id="KW-0560">Oxidoreductase</keyword>
<accession>A0ABS4WZ61</accession>
<sequence>MTTTAVIGLGTMGGRIAHSIATGGHEVRGFDPFEGAREAASASGITVFETAEEALQGAELAIISVPRPEHVLASARGALSTAEGAVVADMSTIDPGSAQEASRILAEHHVTYVDAPVLGRPDKIGNWTLPTGGPEEAAELVRSVLEGTVAKQVVRVGDVGAGHAVKVLNNLMFGAINAITAEVLTTCEAAGVDPEVFVSTIADSGAATVSNLFREIAPKMIASDFEPAFALQLLAKDNKLAIDLARSVGAPTHLAESIDRVNTAAMERGLADRDTGAVQELYRSQSGAAR</sequence>
<dbReference type="SUPFAM" id="SSF51735">
    <property type="entry name" value="NAD(P)-binding Rossmann-fold domains"/>
    <property type="match status" value="1"/>
</dbReference>
<dbReference type="InterPro" id="IPR013328">
    <property type="entry name" value="6PGD_dom2"/>
</dbReference>
<dbReference type="PANTHER" id="PTHR22981">
    <property type="entry name" value="3-HYDROXYISOBUTYRATE DEHYDROGENASE-RELATED"/>
    <property type="match status" value="1"/>
</dbReference>
<dbReference type="EMBL" id="JAGIOD010000001">
    <property type="protein sequence ID" value="MBP2381500.1"/>
    <property type="molecule type" value="Genomic_DNA"/>
</dbReference>
<dbReference type="InterPro" id="IPR006115">
    <property type="entry name" value="6PGDH_NADP-bd"/>
</dbReference>
<dbReference type="PANTHER" id="PTHR22981:SF7">
    <property type="entry name" value="3-HYDROXYISOBUTYRATE DEHYDROGENASE, MITOCHONDRIAL"/>
    <property type="match status" value="1"/>
</dbReference>
<evidence type="ECO:0000256" key="2">
    <source>
        <dbReference type="ARBA" id="ARBA00023002"/>
    </source>
</evidence>
<comment type="caution">
    <text evidence="6">The sequence shown here is derived from an EMBL/GenBank/DDBJ whole genome shotgun (WGS) entry which is preliminary data.</text>
</comment>
<keyword evidence="3" id="KW-0520">NAD</keyword>
<dbReference type="EC" id="1.1.1.31" evidence="6"/>
<dbReference type="Gene3D" id="1.10.1040.10">
    <property type="entry name" value="N-(1-d-carboxylethyl)-l-norvaline Dehydrogenase, domain 2"/>
    <property type="match status" value="1"/>
</dbReference>
<evidence type="ECO:0000259" key="4">
    <source>
        <dbReference type="Pfam" id="PF03446"/>
    </source>
</evidence>
<dbReference type="SUPFAM" id="SSF48179">
    <property type="entry name" value="6-phosphogluconate dehydrogenase C-terminal domain-like"/>
    <property type="match status" value="1"/>
</dbReference>
<protein>
    <submittedName>
        <fullName evidence="6">3-hydroxyisobutyrate dehydrogenase</fullName>
        <ecNumber evidence="6">1.1.1.31</ecNumber>
    </submittedName>
</protein>
<evidence type="ECO:0000256" key="3">
    <source>
        <dbReference type="ARBA" id="ARBA00023027"/>
    </source>
</evidence>
<feature type="domain" description="6-phosphogluconate dehydrogenase NADP-binding" evidence="4">
    <location>
        <begin position="5"/>
        <end position="154"/>
    </location>
</feature>
<comment type="similarity">
    <text evidence="1">Belongs to the HIBADH-related family.</text>
</comment>
<name>A0ABS4WZ61_9MICO</name>
<evidence type="ECO:0000313" key="6">
    <source>
        <dbReference type="EMBL" id="MBP2381500.1"/>
    </source>
</evidence>
<dbReference type="InterPro" id="IPR036291">
    <property type="entry name" value="NAD(P)-bd_dom_sf"/>
</dbReference>
<dbReference type="Proteomes" id="UP001519290">
    <property type="component" value="Unassembled WGS sequence"/>
</dbReference>
<proteinExistence type="inferred from homology"/>
<organism evidence="6 7">
    <name type="scientific">Brachybacterium sacelli</name>
    <dbReference type="NCBI Taxonomy" id="173364"/>
    <lineage>
        <taxon>Bacteria</taxon>
        <taxon>Bacillati</taxon>
        <taxon>Actinomycetota</taxon>
        <taxon>Actinomycetes</taxon>
        <taxon>Micrococcales</taxon>
        <taxon>Dermabacteraceae</taxon>
        <taxon>Brachybacterium</taxon>
    </lineage>
</organism>
<keyword evidence="7" id="KW-1185">Reference proteome</keyword>
<reference evidence="6 7" key="1">
    <citation type="submission" date="2021-03" db="EMBL/GenBank/DDBJ databases">
        <title>Sequencing the genomes of 1000 actinobacteria strains.</title>
        <authorList>
            <person name="Klenk H.-P."/>
        </authorList>
    </citation>
    <scope>NUCLEOTIDE SEQUENCE [LARGE SCALE GENOMIC DNA]</scope>
    <source>
        <strain evidence="6 7">DSM 14566</strain>
    </source>
</reference>
<dbReference type="InterPro" id="IPR029154">
    <property type="entry name" value="HIBADH-like_NADP-bd"/>
</dbReference>
<dbReference type="GO" id="GO:0008442">
    <property type="term" value="F:3-hydroxyisobutyrate dehydrogenase activity"/>
    <property type="evidence" value="ECO:0007669"/>
    <property type="project" value="UniProtKB-EC"/>
</dbReference>
<evidence type="ECO:0000256" key="1">
    <source>
        <dbReference type="ARBA" id="ARBA00009080"/>
    </source>
</evidence>
<feature type="domain" description="3-hydroxyisobutyrate dehydrogenase-like NAD-binding" evidence="5">
    <location>
        <begin position="160"/>
        <end position="280"/>
    </location>
</feature>
<dbReference type="Gene3D" id="3.40.50.720">
    <property type="entry name" value="NAD(P)-binding Rossmann-like Domain"/>
    <property type="match status" value="1"/>
</dbReference>
<evidence type="ECO:0000259" key="5">
    <source>
        <dbReference type="Pfam" id="PF14833"/>
    </source>
</evidence>
<dbReference type="InterPro" id="IPR008927">
    <property type="entry name" value="6-PGluconate_DH-like_C_sf"/>
</dbReference>
<dbReference type="PIRSF" id="PIRSF000103">
    <property type="entry name" value="HIBADH"/>
    <property type="match status" value="1"/>
</dbReference>
<dbReference type="InterPro" id="IPR015815">
    <property type="entry name" value="HIBADH-related"/>
</dbReference>
<evidence type="ECO:0000313" key="7">
    <source>
        <dbReference type="Proteomes" id="UP001519290"/>
    </source>
</evidence>
<dbReference type="Pfam" id="PF14833">
    <property type="entry name" value="NAD_binding_11"/>
    <property type="match status" value="1"/>
</dbReference>
<gene>
    <name evidence="6" type="ORF">JOF43_001457</name>
</gene>
<dbReference type="Pfam" id="PF03446">
    <property type="entry name" value="NAD_binding_2"/>
    <property type="match status" value="1"/>
</dbReference>